<reference evidence="1" key="1">
    <citation type="submission" date="2017-07" db="EMBL/GenBank/DDBJ databases">
        <title>Taro Niue Genome Assembly and Annotation.</title>
        <authorList>
            <person name="Atibalentja N."/>
            <person name="Keating K."/>
            <person name="Fields C.J."/>
        </authorList>
    </citation>
    <scope>NUCLEOTIDE SEQUENCE</scope>
    <source>
        <strain evidence="1">Niue_2</strain>
        <tissue evidence="1">Leaf</tissue>
    </source>
</reference>
<dbReference type="Proteomes" id="UP000652761">
    <property type="component" value="Unassembled WGS sequence"/>
</dbReference>
<accession>A0A843TQN7</accession>
<protein>
    <submittedName>
        <fullName evidence="1">Uncharacterized protein</fullName>
    </submittedName>
</protein>
<sequence>MDSVLHSGCRKTLDPLWTLSFRVSSLAKGIQATLHEELLSSGRPEDMKEVHLHLSRTAENVTDNRDVTQRRALHGRRTRVEASQLEDQLLIKWTVKGHPRAGFPPASLSLLPQLRVPVFLELPTGCEGCLEDRGTCGYDESGEETMWHGAIPVGARGGFGVNQEIAGVGYPRFFVSQARVFVVLGVLSRYWCCTVEVCVIFLNTLTPEFELYVRLRERRQWGSDFPEFVLVSLSAPAKDYRVGPFVRDCEAERLFLCCVIRVGYWPNQPVVRSRVVASFPSDSCFATCRGSCVCDSWSRFNQFEVCPGVGTIVIELWFV</sequence>
<proteinExistence type="predicted"/>
<evidence type="ECO:0000313" key="1">
    <source>
        <dbReference type="EMBL" id="MQL73391.1"/>
    </source>
</evidence>
<name>A0A843TQN7_COLES</name>
<gene>
    <name evidence="1" type="ORF">Taro_005745</name>
</gene>
<evidence type="ECO:0000313" key="2">
    <source>
        <dbReference type="Proteomes" id="UP000652761"/>
    </source>
</evidence>
<comment type="caution">
    <text evidence="1">The sequence shown here is derived from an EMBL/GenBank/DDBJ whole genome shotgun (WGS) entry which is preliminary data.</text>
</comment>
<keyword evidence="2" id="KW-1185">Reference proteome</keyword>
<dbReference type="EMBL" id="NMUH01000164">
    <property type="protein sequence ID" value="MQL73391.1"/>
    <property type="molecule type" value="Genomic_DNA"/>
</dbReference>
<organism evidence="1 2">
    <name type="scientific">Colocasia esculenta</name>
    <name type="common">Wild taro</name>
    <name type="synonym">Arum esculentum</name>
    <dbReference type="NCBI Taxonomy" id="4460"/>
    <lineage>
        <taxon>Eukaryota</taxon>
        <taxon>Viridiplantae</taxon>
        <taxon>Streptophyta</taxon>
        <taxon>Embryophyta</taxon>
        <taxon>Tracheophyta</taxon>
        <taxon>Spermatophyta</taxon>
        <taxon>Magnoliopsida</taxon>
        <taxon>Liliopsida</taxon>
        <taxon>Araceae</taxon>
        <taxon>Aroideae</taxon>
        <taxon>Colocasieae</taxon>
        <taxon>Colocasia</taxon>
    </lineage>
</organism>
<dbReference type="AlphaFoldDB" id="A0A843TQN7"/>